<keyword evidence="5" id="KW-1185">Reference proteome</keyword>
<accession>A0AA86V416</accession>
<feature type="coiled-coil region" evidence="1">
    <location>
        <begin position="46"/>
        <end position="80"/>
    </location>
</feature>
<reference evidence="2" key="1">
    <citation type="submission" date="2023-06" db="EMBL/GenBank/DDBJ databases">
        <authorList>
            <person name="Kurt Z."/>
        </authorList>
    </citation>
    <scope>NUCLEOTIDE SEQUENCE</scope>
</reference>
<reference evidence="3 5" key="2">
    <citation type="submission" date="2024-07" db="EMBL/GenBank/DDBJ databases">
        <authorList>
            <person name="Akdeniz Z."/>
        </authorList>
    </citation>
    <scope>NUCLEOTIDE SEQUENCE [LARGE SCALE GENOMIC DNA]</scope>
</reference>
<gene>
    <name evidence="4" type="ORF">HINF_LOCUS10756</name>
    <name evidence="2" type="ORF">HINF_LOCUS63062</name>
    <name evidence="3" type="ORF">HINF_LOCUS9445</name>
</gene>
<name>A0AA86V416_9EUKA</name>
<evidence type="ECO:0000313" key="3">
    <source>
        <dbReference type="EMBL" id="CAL5986514.1"/>
    </source>
</evidence>
<sequence length="213" mass="25018">MSGQHEWDHMQHLSPYMIPPLKGPVEKHSVQVDQTQTKNLQERLLEDKKKDDIKIFRSQLEEEQRKREQLKIMRERQANQKTEIALNDISTEQTQTIAKQFCQAIVKQQFASKLAGDVEKSAINFVDIAFDEIKFEILKQNKLDNEKRAKTGDHRTRPDNFFNKSEFYQKIVRQTIQDILQGQRRICAGYNIKTIDTISEEALKKLKQASVFE</sequence>
<comment type="caution">
    <text evidence="2">The sequence shown here is derived from an EMBL/GenBank/DDBJ whole genome shotgun (WGS) entry which is preliminary data.</text>
</comment>
<evidence type="ECO:0000313" key="5">
    <source>
        <dbReference type="Proteomes" id="UP001642409"/>
    </source>
</evidence>
<evidence type="ECO:0000313" key="2">
    <source>
        <dbReference type="EMBL" id="CAI9975417.1"/>
    </source>
</evidence>
<dbReference type="EMBL" id="CATOUU010001169">
    <property type="protein sequence ID" value="CAI9975417.1"/>
    <property type="molecule type" value="Genomic_DNA"/>
</dbReference>
<organism evidence="2">
    <name type="scientific">Hexamita inflata</name>
    <dbReference type="NCBI Taxonomy" id="28002"/>
    <lineage>
        <taxon>Eukaryota</taxon>
        <taxon>Metamonada</taxon>
        <taxon>Diplomonadida</taxon>
        <taxon>Hexamitidae</taxon>
        <taxon>Hexamitinae</taxon>
        <taxon>Hexamita</taxon>
    </lineage>
</organism>
<evidence type="ECO:0000313" key="4">
    <source>
        <dbReference type="EMBL" id="CAL5989218.1"/>
    </source>
</evidence>
<proteinExistence type="predicted"/>
<protein>
    <submittedName>
        <fullName evidence="2">Uncharacterized protein</fullName>
    </submittedName>
</protein>
<dbReference type="AlphaFoldDB" id="A0AA86V416"/>
<evidence type="ECO:0000256" key="1">
    <source>
        <dbReference type="SAM" id="Coils"/>
    </source>
</evidence>
<dbReference type="EMBL" id="CAXDID020000023">
    <property type="protein sequence ID" value="CAL5989218.1"/>
    <property type="molecule type" value="Genomic_DNA"/>
</dbReference>
<keyword evidence="1" id="KW-0175">Coiled coil</keyword>
<dbReference type="Proteomes" id="UP001642409">
    <property type="component" value="Unassembled WGS sequence"/>
</dbReference>
<dbReference type="EMBL" id="CAXDID020000020">
    <property type="protein sequence ID" value="CAL5986514.1"/>
    <property type="molecule type" value="Genomic_DNA"/>
</dbReference>